<evidence type="ECO:0000256" key="10">
    <source>
        <dbReference type="ARBA" id="ARBA00023211"/>
    </source>
</evidence>
<evidence type="ECO:0000313" key="12">
    <source>
        <dbReference type="EMBL" id="GGD82795.1"/>
    </source>
</evidence>
<protein>
    <recommendedName>
        <fullName evidence="6">3,4-dihydroxy-2-butanone 4-phosphate synthase</fullName>
        <ecNumber evidence="5">4.1.99.12</ecNumber>
    </recommendedName>
</protein>
<comment type="function">
    <text evidence="3">Catalyzes the conversion of D-ribulose 5-phosphate to formate and 3,4-dihydroxy-2-butanone 4-phosphate.</text>
</comment>
<dbReference type="GO" id="GO:0009231">
    <property type="term" value="P:riboflavin biosynthetic process"/>
    <property type="evidence" value="ECO:0007669"/>
    <property type="project" value="UniProtKB-KW"/>
</dbReference>
<organism evidence="12 13">
    <name type="scientific">Croceicoccus mobilis</name>
    <dbReference type="NCBI Taxonomy" id="1703339"/>
    <lineage>
        <taxon>Bacteria</taxon>
        <taxon>Pseudomonadati</taxon>
        <taxon>Pseudomonadota</taxon>
        <taxon>Alphaproteobacteria</taxon>
        <taxon>Sphingomonadales</taxon>
        <taxon>Erythrobacteraceae</taxon>
        <taxon>Croceicoccus</taxon>
    </lineage>
</organism>
<evidence type="ECO:0000256" key="6">
    <source>
        <dbReference type="ARBA" id="ARBA00018836"/>
    </source>
</evidence>
<evidence type="ECO:0000256" key="5">
    <source>
        <dbReference type="ARBA" id="ARBA00012153"/>
    </source>
</evidence>
<keyword evidence="13" id="KW-1185">Reference proteome</keyword>
<sequence>MAMQGRGLVCLALTQARMAQLGLKPMVGGQNAGPGTAFHTSIEAFEGVTTGISAADRARTIAVAINSDCGPDDIVTPGHVFPLTANEGGVLLRAGQTEASVDIARLAGLKPSAVICAELDINGNVADFDDLVQFADDHAMKIGTVSDIIALRRRPGMHGLMPFRSSASLNHWALTPIGHHPFRHRQVAEEGRRPCSR</sequence>
<dbReference type="GO" id="GO:0005829">
    <property type="term" value="C:cytosol"/>
    <property type="evidence" value="ECO:0007669"/>
    <property type="project" value="TreeGrafter"/>
</dbReference>
<dbReference type="PANTHER" id="PTHR21327:SF34">
    <property type="entry name" value="3,4-DIHYDROXY-2-BUTANONE 4-PHOSPHATE SYNTHASE"/>
    <property type="match status" value="1"/>
</dbReference>
<comment type="caution">
    <text evidence="12">The sequence shown here is derived from an EMBL/GenBank/DDBJ whole genome shotgun (WGS) entry which is preliminary data.</text>
</comment>
<evidence type="ECO:0000256" key="2">
    <source>
        <dbReference type="ARBA" id="ARBA00001946"/>
    </source>
</evidence>
<dbReference type="GO" id="GO:0046872">
    <property type="term" value="F:metal ion binding"/>
    <property type="evidence" value="ECO:0007669"/>
    <property type="project" value="UniProtKB-KW"/>
</dbReference>
<evidence type="ECO:0000256" key="11">
    <source>
        <dbReference type="ARBA" id="ARBA00023239"/>
    </source>
</evidence>
<evidence type="ECO:0000313" key="13">
    <source>
        <dbReference type="Proteomes" id="UP000612349"/>
    </source>
</evidence>
<evidence type="ECO:0000256" key="9">
    <source>
        <dbReference type="ARBA" id="ARBA00022842"/>
    </source>
</evidence>
<evidence type="ECO:0000256" key="8">
    <source>
        <dbReference type="ARBA" id="ARBA00022723"/>
    </source>
</evidence>
<dbReference type="GO" id="GO:0008686">
    <property type="term" value="F:3,4-dihydroxy-2-butanone-4-phosphate synthase activity"/>
    <property type="evidence" value="ECO:0007669"/>
    <property type="project" value="UniProtKB-EC"/>
</dbReference>
<keyword evidence="11" id="KW-0456">Lyase</keyword>
<proteinExistence type="predicted"/>
<dbReference type="Pfam" id="PF00926">
    <property type="entry name" value="DHBP_synthase"/>
    <property type="match status" value="1"/>
</dbReference>
<dbReference type="AlphaFoldDB" id="A0A916ZA58"/>
<comment type="cofactor">
    <cofactor evidence="1">
        <name>Mn(2+)</name>
        <dbReference type="ChEBI" id="CHEBI:29035"/>
    </cofactor>
</comment>
<evidence type="ECO:0000256" key="3">
    <source>
        <dbReference type="ARBA" id="ARBA00002284"/>
    </source>
</evidence>
<dbReference type="EMBL" id="BMIP01000012">
    <property type="protein sequence ID" value="GGD82795.1"/>
    <property type="molecule type" value="Genomic_DNA"/>
</dbReference>
<evidence type="ECO:0000256" key="4">
    <source>
        <dbReference type="ARBA" id="ARBA00004904"/>
    </source>
</evidence>
<dbReference type="SUPFAM" id="SSF55821">
    <property type="entry name" value="YrdC/RibB"/>
    <property type="match status" value="1"/>
</dbReference>
<keyword evidence="10" id="KW-0464">Manganese</keyword>
<keyword evidence="8" id="KW-0479">Metal-binding</keyword>
<dbReference type="Gene3D" id="3.90.870.10">
    <property type="entry name" value="DHBP synthase"/>
    <property type="match status" value="1"/>
</dbReference>
<evidence type="ECO:0000256" key="7">
    <source>
        <dbReference type="ARBA" id="ARBA00022619"/>
    </source>
</evidence>
<gene>
    <name evidence="12" type="ORF">GCM10010990_36060</name>
</gene>
<keyword evidence="7" id="KW-0686">Riboflavin biosynthesis</keyword>
<reference evidence="12" key="1">
    <citation type="journal article" date="2014" name="Int. J. Syst. Evol. Microbiol.">
        <title>Complete genome sequence of Corynebacterium casei LMG S-19264T (=DSM 44701T), isolated from a smear-ripened cheese.</title>
        <authorList>
            <consortium name="US DOE Joint Genome Institute (JGI-PGF)"/>
            <person name="Walter F."/>
            <person name="Albersmeier A."/>
            <person name="Kalinowski J."/>
            <person name="Ruckert C."/>
        </authorList>
    </citation>
    <scope>NUCLEOTIDE SEQUENCE</scope>
    <source>
        <strain evidence="12">CGMCC 1.15360</strain>
    </source>
</reference>
<name>A0A916ZA58_9SPHN</name>
<comment type="pathway">
    <text evidence="4">Cofactor biosynthesis; riboflavin biosynthesis; 2-hydroxy-3-oxobutyl phosphate from D-ribulose 5-phosphate: step 1/1.</text>
</comment>
<dbReference type="InterPro" id="IPR017945">
    <property type="entry name" value="DHBP_synth_RibB-like_a/b_dom"/>
</dbReference>
<accession>A0A916ZA58</accession>
<dbReference type="InterPro" id="IPR000422">
    <property type="entry name" value="DHBP_synthase_RibB"/>
</dbReference>
<reference evidence="12" key="2">
    <citation type="submission" date="2020-09" db="EMBL/GenBank/DDBJ databases">
        <authorList>
            <person name="Sun Q."/>
            <person name="Zhou Y."/>
        </authorList>
    </citation>
    <scope>NUCLEOTIDE SEQUENCE</scope>
    <source>
        <strain evidence="12">CGMCC 1.15360</strain>
    </source>
</reference>
<dbReference type="EC" id="4.1.99.12" evidence="5"/>
<dbReference type="PANTHER" id="PTHR21327">
    <property type="entry name" value="GTP CYCLOHYDROLASE II-RELATED"/>
    <property type="match status" value="1"/>
</dbReference>
<comment type="cofactor">
    <cofactor evidence="2">
        <name>Mg(2+)</name>
        <dbReference type="ChEBI" id="CHEBI:18420"/>
    </cofactor>
</comment>
<dbReference type="GO" id="GO:0003935">
    <property type="term" value="F:GTP cyclohydrolase II activity"/>
    <property type="evidence" value="ECO:0007669"/>
    <property type="project" value="TreeGrafter"/>
</dbReference>
<dbReference type="Proteomes" id="UP000612349">
    <property type="component" value="Unassembled WGS sequence"/>
</dbReference>
<keyword evidence="9" id="KW-0460">Magnesium</keyword>
<evidence type="ECO:0000256" key="1">
    <source>
        <dbReference type="ARBA" id="ARBA00001936"/>
    </source>
</evidence>